<sequence length="77" mass="8486">MGTEPPDATPTTVTATGLETETGLNREVRPGSGAVETDPYAGWKHYRPDDPVILRIVEKWKPLADDVLAQIARILRM</sequence>
<dbReference type="EMBL" id="JBHLTC010000034">
    <property type="protein sequence ID" value="MFC0627445.1"/>
    <property type="molecule type" value="Genomic_DNA"/>
</dbReference>
<accession>A0ABV6QSE7</accession>
<name>A0ABV6QSE7_9ACTN</name>
<gene>
    <name evidence="2" type="ORF">ACFFGN_25450</name>
</gene>
<protein>
    <submittedName>
        <fullName evidence="2">Uncharacterized protein</fullName>
    </submittedName>
</protein>
<evidence type="ECO:0000313" key="3">
    <source>
        <dbReference type="Proteomes" id="UP001589890"/>
    </source>
</evidence>
<feature type="region of interest" description="Disordered" evidence="1">
    <location>
        <begin position="1"/>
        <end position="39"/>
    </location>
</feature>
<dbReference type="Proteomes" id="UP001589890">
    <property type="component" value="Unassembled WGS sequence"/>
</dbReference>
<proteinExistence type="predicted"/>
<organism evidence="2 3">
    <name type="scientific">Kribbella deserti</name>
    <dbReference type="NCBI Taxonomy" id="1926257"/>
    <lineage>
        <taxon>Bacteria</taxon>
        <taxon>Bacillati</taxon>
        <taxon>Actinomycetota</taxon>
        <taxon>Actinomycetes</taxon>
        <taxon>Propionibacteriales</taxon>
        <taxon>Kribbellaceae</taxon>
        <taxon>Kribbella</taxon>
    </lineage>
</organism>
<keyword evidence="3" id="KW-1185">Reference proteome</keyword>
<comment type="caution">
    <text evidence="2">The sequence shown here is derived from an EMBL/GenBank/DDBJ whole genome shotgun (WGS) entry which is preliminary data.</text>
</comment>
<evidence type="ECO:0000313" key="2">
    <source>
        <dbReference type="EMBL" id="MFC0627445.1"/>
    </source>
</evidence>
<evidence type="ECO:0000256" key="1">
    <source>
        <dbReference type="SAM" id="MobiDB-lite"/>
    </source>
</evidence>
<reference evidence="2 3" key="1">
    <citation type="submission" date="2024-09" db="EMBL/GenBank/DDBJ databases">
        <authorList>
            <person name="Sun Q."/>
            <person name="Mori K."/>
        </authorList>
    </citation>
    <scope>NUCLEOTIDE SEQUENCE [LARGE SCALE GENOMIC DNA]</scope>
    <source>
        <strain evidence="2 3">CGMCC 1.15906</strain>
    </source>
</reference>
<feature type="compositionally biased region" description="Low complexity" evidence="1">
    <location>
        <begin position="1"/>
        <end position="23"/>
    </location>
</feature>
<dbReference type="RefSeq" id="WP_380052228.1">
    <property type="nucleotide sequence ID" value="NZ_JBHLTC010000034.1"/>
</dbReference>